<feature type="signal peptide" evidence="1">
    <location>
        <begin position="1"/>
        <end position="17"/>
    </location>
</feature>
<evidence type="ECO:0000256" key="1">
    <source>
        <dbReference type="SAM" id="SignalP"/>
    </source>
</evidence>
<accession>A0A934VGU4</accession>
<dbReference type="EMBL" id="JAENIO010000006">
    <property type="protein sequence ID" value="MBK1833238.1"/>
    <property type="molecule type" value="Genomic_DNA"/>
</dbReference>
<organism evidence="2 3">
    <name type="scientific">Roseibacillus ishigakijimensis</name>
    <dbReference type="NCBI Taxonomy" id="454146"/>
    <lineage>
        <taxon>Bacteria</taxon>
        <taxon>Pseudomonadati</taxon>
        <taxon>Verrucomicrobiota</taxon>
        <taxon>Verrucomicrobiia</taxon>
        <taxon>Verrucomicrobiales</taxon>
        <taxon>Verrucomicrobiaceae</taxon>
        <taxon>Roseibacillus</taxon>
    </lineage>
</organism>
<dbReference type="PROSITE" id="PS51257">
    <property type="entry name" value="PROKAR_LIPOPROTEIN"/>
    <property type="match status" value="1"/>
</dbReference>
<sequence length="114" mass="12770">MKLFTLLVASLLLQACANEDKYAEQPVAPWTYPISEYRVIQTQAGRPTEVGLTRLVGWDEGFYYFDWSQKEAVIGRGTGRVDRKQFDLENRGALTLEKGPVTLSGGQVRTVLGM</sequence>
<evidence type="ECO:0000313" key="2">
    <source>
        <dbReference type="EMBL" id="MBK1833238.1"/>
    </source>
</evidence>
<reference evidence="2" key="1">
    <citation type="submission" date="2021-01" db="EMBL/GenBank/DDBJ databases">
        <title>Modified the classification status of verrucomicrobia.</title>
        <authorList>
            <person name="Feng X."/>
        </authorList>
    </citation>
    <scope>NUCLEOTIDE SEQUENCE</scope>
    <source>
        <strain evidence="2">KCTC 12986</strain>
    </source>
</reference>
<dbReference type="AlphaFoldDB" id="A0A934VGU4"/>
<dbReference type="RefSeq" id="WP_200390672.1">
    <property type="nucleotide sequence ID" value="NZ_JAENIO010000006.1"/>
</dbReference>
<comment type="caution">
    <text evidence="2">The sequence shown here is derived from an EMBL/GenBank/DDBJ whole genome shotgun (WGS) entry which is preliminary data.</text>
</comment>
<keyword evidence="3" id="KW-1185">Reference proteome</keyword>
<feature type="chain" id="PRO_5037311872" evidence="1">
    <location>
        <begin position="18"/>
        <end position="114"/>
    </location>
</feature>
<proteinExistence type="predicted"/>
<evidence type="ECO:0000313" key="3">
    <source>
        <dbReference type="Proteomes" id="UP000604083"/>
    </source>
</evidence>
<dbReference type="Proteomes" id="UP000604083">
    <property type="component" value="Unassembled WGS sequence"/>
</dbReference>
<gene>
    <name evidence="2" type="ORF">JIN78_04125</name>
</gene>
<protein>
    <submittedName>
        <fullName evidence="2">Uncharacterized protein</fullName>
    </submittedName>
</protein>
<name>A0A934VGU4_9BACT</name>
<keyword evidence="1" id="KW-0732">Signal</keyword>